<evidence type="ECO:0000256" key="3">
    <source>
        <dbReference type="ARBA" id="ARBA00019010"/>
    </source>
</evidence>
<evidence type="ECO:0000256" key="10">
    <source>
        <dbReference type="ARBA" id="ARBA00032441"/>
    </source>
</evidence>
<dbReference type="PANTHER" id="PTHR33540:SF2">
    <property type="entry name" value="TRNA THREONYLCARBAMOYLADENOSINE BIOSYNTHESIS PROTEIN TSAE"/>
    <property type="match status" value="1"/>
</dbReference>
<gene>
    <name evidence="11" type="primary">tsaE</name>
    <name evidence="11" type="ORF">EAX61_11460</name>
</gene>
<evidence type="ECO:0000256" key="4">
    <source>
        <dbReference type="ARBA" id="ARBA00022490"/>
    </source>
</evidence>
<accession>A0A3M0FZL9</accession>
<keyword evidence="12" id="KW-1185">Reference proteome</keyword>
<dbReference type="RefSeq" id="WP_121917835.1">
    <property type="nucleotide sequence ID" value="NZ_REFV01000011.1"/>
</dbReference>
<evidence type="ECO:0000256" key="5">
    <source>
        <dbReference type="ARBA" id="ARBA00022694"/>
    </source>
</evidence>
<dbReference type="Proteomes" id="UP000281985">
    <property type="component" value="Unassembled WGS sequence"/>
</dbReference>
<keyword evidence="7" id="KW-0547">Nucleotide-binding</keyword>
<dbReference type="InterPro" id="IPR027417">
    <property type="entry name" value="P-loop_NTPase"/>
</dbReference>
<keyword evidence="8" id="KW-0067">ATP-binding</keyword>
<dbReference type="GO" id="GO:0002949">
    <property type="term" value="P:tRNA threonylcarbamoyladenosine modification"/>
    <property type="evidence" value="ECO:0007669"/>
    <property type="project" value="InterPro"/>
</dbReference>
<comment type="subcellular location">
    <subcellularLocation>
        <location evidence="1">Cytoplasm</location>
    </subcellularLocation>
</comment>
<sequence length="138" mass="15847">MKITYNLSQIDDVAQNIIASATCSQLLFFGDMGVGKTTLIKALSRALGISEPTSSPTFSLVNEYRTPDDGIIFHFDFYRIEQPEEVLDIGLEHYLENGDWIFMEWPEKVLKYLPEQVTEIHIIQESEEKRSLTLQNKC</sequence>
<keyword evidence="5" id="KW-0819">tRNA processing</keyword>
<dbReference type="AlphaFoldDB" id="A0A3M0FZL9"/>
<keyword evidence="6" id="KW-0479">Metal-binding</keyword>
<dbReference type="Gene3D" id="3.40.50.300">
    <property type="entry name" value="P-loop containing nucleotide triphosphate hydrolases"/>
    <property type="match status" value="1"/>
</dbReference>
<protein>
    <recommendedName>
        <fullName evidence="3">tRNA threonylcarbamoyladenosine biosynthesis protein TsaE</fullName>
    </recommendedName>
    <alternativeName>
        <fullName evidence="10">t(6)A37 threonylcarbamoyladenosine biosynthesis protein TsaE</fullName>
    </alternativeName>
</protein>
<keyword evidence="9" id="KW-0460">Magnesium</keyword>
<dbReference type="SUPFAM" id="SSF52540">
    <property type="entry name" value="P-loop containing nucleoside triphosphate hydrolases"/>
    <property type="match status" value="1"/>
</dbReference>
<dbReference type="GO" id="GO:0005524">
    <property type="term" value="F:ATP binding"/>
    <property type="evidence" value="ECO:0007669"/>
    <property type="project" value="UniProtKB-KW"/>
</dbReference>
<dbReference type="GO" id="GO:0016740">
    <property type="term" value="F:transferase activity"/>
    <property type="evidence" value="ECO:0007669"/>
    <property type="project" value="UniProtKB-KW"/>
</dbReference>
<reference evidence="11 12" key="1">
    <citation type="submission" date="2018-10" db="EMBL/GenBank/DDBJ databases">
        <title>Dokdonia luteus sp. nov., isolated from sea water.</title>
        <authorList>
            <person name="Zhou L.Y."/>
            <person name="Du Z.J."/>
        </authorList>
    </citation>
    <scope>NUCLEOTIDE SEQUENCE [LARGE SCALE GENOMIC DNA]</scope>
    <source>
        <strain evidence="11 12">SH27</strain>
    </source>
</reference>
<proteinExistence type="inferred from homology"/>
<dbReference type="InterPro" id="IPR003442">
    <property type="entry name" value="T6A_TsaE"/>
</dbReference>
<evidence type="ECO:0000313" key="11">
    <source>
        <dbReference type="EMBL" id="RMB57357.1"/>
    </source>
</evidence>
<evidence type="ECO:0000256" key="8">
    <source>
        <dbReference type="ARBA" id="ARBA00022840"/>
    </source>
</evidence>
<dbReference type="Pfam" id="PF02367">
    <property type="entry name" value="TsaE"/>
    <property type="match status" value="1"/>
</dbReference>
<organism evidence="11 12">
    <name type="scientific">Dokdonia sinensis</name>
    <dbReference type="NCBI Taxonomy" id="2479847"/>
    <lineage>
        <taxon>Bacteria</taxon>
        <taxon>Pseudomonadati</taxon>
        <taxon>Bacteroidota</taxon>
        <taxon>Flavobacteriia</taxon>
        <taxon>Flavobacteriales</taxon>
        <taxon>Flavobacteriaceae</taxon>
        <taxon>Dokdonia</taxon>
    </lineage>
</organism>
<evidence type="ECO:0000256" key="1">
    <source>
        <dbReference type="ARBA" id="ARBA00004496"/>
    </source>
</evidence>
<keyword evidence="4" id="KW-0963">Cytoplasm</keyword>
<name>A0A3M0FZL9_9FLAO</name>
<dbReference type="GO" id="GO:0046872">
    <property type="term" value="F:metal ion binding"/>
    <property type="evidence" value="ECO:0007669"/>
    <property type="project" value="UniProtKB-KW"/>
</dbReference>
<dbReference type="OrthoDB" id="9815896at2"/>
<evidence type="ECO:0000256" key="6">
    <source>
        <dbReference type="ARBA" id="ARBA00022723"/>
    </source>
</evidence>
<comment type="caution">
    <text evidence="11">The sequence shown here is derived from an EMBL/GenBank/DDBJ whole genome shotgun (WGS) entry which is preliminary data.</text>
</comment>
<comment type="similarity">
    <text evidence="2">Belongs to the TsaE family.</text>
</comment>
<evidence type="ECO:0000256" key="2">
    <source>
        <dbReference type="ARBA" id="ARBA00007599"/>
    </source>
</evidence>
<dbReference type="GO" id="GO:0005737">
    <property type="term" value="C:cytoplasm"/>
    <property type="evidence" value="ECO:0007669"/>
    <property type="project" value="UniProtKB-SubCell"/>
</dbReference>
<dbReference type="NCBIfam" id="TIGR00150">
    <property type="entry name" value="T6A_YjeE"/>
    <property type="match status" value="1"/>
</dbReference>
<dbReference type="EMBL" id="REFV01000011">
    <property type="protein sequence ID" value="RMB57357.1"/>
    <property type="molecule type" value="Genomic_DNA"/>
</dbReference>
<evidence type="ECO:0000313" key="12">
    <source>
        <dbReference type="Proteomes" id="UP000281985"/>
    </source>
</evidence>
<dbReference type="PANTHER" id="PTHR33540">
    <property type="entry name" value="TRNA THREONYLCARBAMOYLADENOSINE BIOSYNTHESIS PROTEIN TSAE"/>
    <property type="match status" value="1"/>
</dbReference>
<evidence type="ECO:0000256" key="9">
    <source>
        <dbReference type="ARBA" id="ARBA00022842"/>
    </source>
</evidence>
<evidence type="ECO:0000256" key="7">
    <source>
        <dbReference type="ARBA" id="ARBA00022741"/>
    </source>
</evidence>
<keyword evidence="11" id="KW-0808">Transferase</keyword>